<dbReference type="PROSITE" id="PS51089">
    <property type="entry name" value="HP"/>
    <property type="match status" value="1"/>
</dbReference>
<gene>
    <name evidence="7" type="primary">VIL1-1</name>
    <name evidence="7" type="ORF">Esi_0234_0027</name>
</gene>
<evidence type="ECO:0000256" key="3">
    <source>
        <dbReference type="ARBA" id="ARBA00022737"/>
    </source>
</evidence>
<dbReference type="GO" id="GO:0051015">
    <property type="term" value="F:actin filament binding"/>
    <property type="evidence" value="ECO:0007669"/>
    <property type="project" value="InterPro"/>
</dbReference>
<dbReference type="CDD" id="cd11293">
    <property type="entry name" value="gelsolin_S4_like"/>
    <property type="match status" value="1"/>
</dbReference>
<feature type="region of interest" description="Disordered" evidence="5">
    <location>
        <begin position="264"/>
        <end position="283"/>
    </location>
</feature>
<evidence type="ECO:0000256" key="2">
    <source>
        <dbReference type="ARBA" id="ARBA00022467"/>
    </source>
</evidence>
<evidence type="ECO:0000313" key="8">
    <source>
        <dbReference type="Proteomes" id="UP000002630"/>
    </source>
</evidence>
<organism evidence="7 8">
    <name type="scientific">Ectocarpus siliculosus</name>
    <name type="common">Brown alga</name>
    <name type="synonym">Conferva siliculosa</name>
    <dbReference type="NCBI Taxonomy" id="2880"/>
    <lineage>
        <taxon>Eukaryota</taxon>
        <taxon>Sar</taxon>
        <taxon>Stramenopiles</taxon>
        <taxon>Ochrophyta</taxon>
        <taxon>PX clade</taxon>
        <taxon>Phaeophyceae</taxon>
        <taxon>Ectocarpales</taxon>
        <taxon>Ectocarpaceae</taxon>
        <taxon>Ectocarpus</taxon>
    </lineage>
</organism>
<proteinExistence type="inferred from homology"/>
<dbReference type="CDD" id="cd11288">
    <property type="entry name" value="gelsolin_S5_like"/>
    <property type="match status" value="1"/>
</dbReference>
<dbReference type="GO" id="GO:0051693">
    <property type="term" value="P:actin filament capping"/>
    <property type="evidence" value="ECO:0007669"/>
    <property type="project" value="UniProtKB-KW"/>
</dbReference>
<dbReference type="Proteomes" id="UP000002630">
    <property type="component" value="Unassembled WGS sequence"/>
</dbReference>
<dbReference type="EMBL" id="FN649760">
    <property type="protein sequence ID" value="CBJ31130.1"/>
    <property type="molecule type" value="Genomic_DNA"/>
</dbReference>
<keyword evidence="8" id="KW-1185">Reference proteome</keyword>
<dbReference type="FunFam" id="3.40.20.10:FF:000001">
    <property type="entry name" value="Gelsolin"/>
    <property type="match status" value="1"/>
</dbReference>
<dbReference type="AlphaFoldDB" id="D7FSI9"/>
<dbReference type="SMART" id="SM00153">
    <property type="entry name" value="VHP"/>
    <property type="match status" value="1"/>
</dbReference>
<dbReference type="CDD" id="cd11291">
    <property type="entry name" value="gelsolin_S6_like"/>
    <property type="match status" value="1"/>
</dbReference>
<dbReference type="Pfam" id="PF02209">
    <property type="entry name" value="VHP"/>
    <property type="match status" value="1"/>
</dbReference>
<dbReference type="STRING" id="2880.D7FSI9"/>
<name>D7FSI9_ECTSI</name>
<keyword evidence="3" id="KW-0677">Repeat</keyword>
<keyword evidence="2" id="KW-0117">Actin capping</keyword>
<dbReference type="OrthoDB" id="6375767at2759"/>
<dbReference type="Pfam" id="PF00626">
    <property type="entry name" value="Gelsolin"/>
    <property type="match status" value="5"/>
</dbReference>
<comment type="similarity">
    <text evidence="1">Belongs to the villin/gelsolin family.</text>
</comment>
<evidence type="ECO:0000313" key="7">
    <source>
        <dbReference type="EMBL" id="CBJ31130.1"/>
    </source>
</evidence>
<dbReference type="PANTHER" id="PTHR11977">
    <property type="entry name" value="VILLIN"/>
    <property type="match status" value="1"/>
</dbReference>
<dbReference type="InterPro" id="IPR003128">
    <property type="entry name" value="Villin_headpiece"/>
</dbReference>
<dbReference type="PANTHER" id="PTHR11977:SF51">
    <property type="entry name" value="PROTEIN FLIGHTLESS-1 HOMOLOG"/>
    <property type="match status" value="1"/>
</dbReference>
<dbReference type="Gene3D" id="1.10.950.10">
    <property type="entry name" value="Villin headpiece domain"/>
    <property type="match status" value="1"/>
</dbReference>
<sequence length="776" mass="84580">MSNNVDPAFVGVGKVPGLTLWRIEKKLVVKQPAADGKFHEGDCYILLSTTNSPGRVEQTVHFWIGNECSQSTGVEYLPGGVDSGFNKMEKDVFRTRLLHVKGKRVVRVSEVACSTDSLNNGDVFILDAGLKLYLWSGPDANMYEKSKGVQSMQRIKDTDRAGRATMTFLDDDPENAEFWDTLGGYTESGDVYILDVMAEVFVWVGRGSSVEEKKSGMPYGYETTTFKGNGGGAPPRRSTPITRLAQGYETSAFKRYFQKWNPQPVPSWEDTPTSSKSPGLSTPAAAMSEADSAAIAKGMLDSSSAMDEKPVDDGSGKLEVWRVEDFKLVPWPKEKYGQFYGGDCYVMLYTYLVGGKESYLIYFWQGRESTQDEIGASALLAKDMDDKLNDAAVQVRVVMGKEPKHMRNLFKGHLVIHSGGKASGFKNQSAEDSYDEDGVCLFHVKGTQPDNTYGVQVPETASSLNSGDTFVLLTPTDVYLWVGNGCSAEESHAAEEISKMVLDHGDVSGRTVSTVEEGSEPEAFWDALGGMGEYPKLSEAEEVSQEPRLFQVSNATGKLAVTPVCNFDQSDLCVDDVMLLDTVSSVFVWVGPQANETERSESMNVAQQYINTASDGRSPDTPVLQVAAGNEPPLFTQHFRGWDPLLTDKNTFVDPYQAKLAAAKEEEAQMEAKYAEAPGTITMDDLPAPPANGAAASGGGGGGTASRDITPPSANMTVPYAELKGYGTEVDGVDPSCREQYLDDKEFVEVFGMSKADFAKQPKWKQVSAKKAKELF</sequence>
<dbReference type="Gene3D" id="3.40.20.10">
    <property type="entry name" value="Severin"/>
    <property type="match status" value="6"/>
</dbReference>
<dbReference type="InterPro" id="IPR029006">
    <property type="entry name" value="ADF-H/Gelsolin-like_dom_sf"/>
</dbReference>
<dbReference type="SUPFAM" id="SSF55753">
    <property type="entry name" value="Actin depolymerizing proteins"/>
    <property type="match status" value="6"/>
</dbReference>
<dbReference type="FunFam" id="3.40.20.10:FF:000005">
    <property type="entry name" value="Gelsolin"/>
    <property type="match status" value="1"/>
</dbReference>
<dbReference type="SUPFAM" id="SSF47050">
    <property type="entry name" value="VHP, Villin headpiece domain"/>
    <property type="match status" value="1"/>
</dbReference>
<dbReference type="InterPro" id="IPR036886">
    <property type="entry name" value="Villin_headpiece_dom_sf"/>
</dbReference>
<dbReference type="CDD" id="cd11289">
    <property type="entry name" value="gelsolin_S2_like"/>
    <property type="match status" value="1"/>
</dbReference>
<evidence type="ECO:0000256" key="5">
    <source>
        <dbReference type="SAM" id="MobiDB-lite"/>
    </source>
</evidence>
<keyword evidence="4" id="KW-0009">Actin-binding</keyword>
<dbReference type="eggNOG" id="KOG0443">
    <property type="taxonomic scope" value="Eukaryota"/>
</dbReference>
<protein>
    <submittedName>
        <fullName evidence="7">Villin villin</fullName>
    </submittedName>
</protein>
<dbReference type="InParanoid" id="D7FSI9"/>
<evidence type="ECO:0000256" key="1">
    <source>
        <dbReference type="ARBA" id="ARBA00008418"/>
    </source>
</evidence>
<reference evidence="7 8" key="1">
    <citation type="journal article" date="2010" name="Nature">
        <title>The Ectocarpus genome and the independent evolution of multicellularity in brown algae.</title>
        <authorList>
            <person name="Cock J.M."/>
            <person name="Sterck L."/>
            <person name="Rouze P."/>
            <person name="Scornet D."/>
            <person name="Allen A.E."/>
            <person name="Amoutzias G."/>
            <person name="Anthouard V."/>
            <person name="Artiguenave F."/>
            <person name="Aury J.M."/>
            <person name="Badger J.H."/>
            <person name="Beszteri B."/>
            <person name="Billiau K."/>
            <person name="Bonnet E."/>
            <person name="Bothwell J.H."/>
            <person name="Bowler C."/>
            <person name="Boyen C."/>
            <person name="Brownlee C."/>
            <person name="Carrano C.J."/>
            <person name="Charrier B."/>
            <person name="Cho G.Y."/>
            <person name="Coelho S.M."/>
            <person name="Collen J."/>
            <person name="Corre E."/>
            <person name="Da Silva C."/>
            <person name="Delage L."/>
            <person name="Delaroque N."/>
            <person name="Dittami S.M."/>
            <person name="Doulbeau S."/>
            <person name="Elias M."/>
            <person name="Farnham G."/>
            <person name="Gachon C.M."/>
            <person name="Gschloessl B."/>
            <person name="Heesch S."/>
            <person name="Jabbari K."/>
            <person name="Jubin C."/>
            <person name="Kawai H."/>
            <person name="Kimura K."/>
            <person name="Kloareg B."/>
            <person name="Kupper F.C."/>
            <person name="Lang D."/>
            <person name="Le Bail A."/>
            <person name="Leblanc C."/>
            <person name="Lerouge P."/>
            <person name="Lohr M."/>
            <person name="Lopez P.J."/>
            <person name="Martens C."/>
            <person name="Maumus F."/>
            <person name="Michel G."/>
            <person name="Miranda-Saavedra D."/>
            <person name="Morales J."/>
            <person name="Moreau H."/>
            <person name="Motomura T."/>
            <person name="Nagasato C."/>
            <person name="Napoli C.A."/>
            <person name="Nelson D.R."/>
            <person name="Nyvall-Collen P."/>
            <person name="Peters A.F."/>
            <person name="Pommier C."/>
            <person name="Potin P."/>
            <person name="Poulain J."/>
            <person name="Quesneville H."/>
            <person name="Read B."/>
            <person name="Rensing S.A."/>
            <person name="Ritter A."/>
            <person name="Rousvoal S."/>
            <person name="Samanta M."/>
            <person name="Samson G."/>
            <person name="Schroeder D.C."/>
            <person name="Segurens B."/>
            <person name="Strittmatter M."/>
            <person name="Tonon T."/>
            <person name="Tregear J.W."/>
            <person name="Valentin K."/>
            <person name="von Dassow P."/>
            <person name="Yamagishi T."/>
            <person name="Van de Peer Y."/>
            <person name="Wincker P."/>
        </authorList>
    </citation>
    <scope>NUCLEOTIDE SEQUENCE [LARGE SCALE GENOMIC DNA]</scope>
    <source>
        <strain evidence="8">Ec32 / CCAP1310/4</strain>
    </source>
</reference>
<evidence type="ECO:0000259" key="6">
    <source>
        <dbReference type="PROSITE" id="PS51089"/>
    </source>
</evidence>
<dbReference type="GO" id="GO:0007010">
    <property type="term" value="P:cytoskeleton organization"/>
    <property type="evidence" value="ECO:0007669"/>
    <property type="project" value="InterPro"/>
</dbReference>
<dbReference type="InterPro" id="IPR007123">
    <property type="entry name" value="Gelsolin-like_dom"/>
</dbReference>
<evidence type="ECO:0000256" key="4">
    <source>
        <dbReference type="ARBA" id="ARBA00023203"/>
    </source>
</evidence>
<accession>D7FSI9</accession>
<dbReference type="PRINTS" id="PR00597">
    <property type="entry name" value="GELSOLIN"/>
</dbReference>
<dbReference type="InterPro" id="IPR007122">
    <property type="entry name" value="Villin/Gelsolin"/>
</dbReference>
<feature type="domain" description="HP" evidence="6">
    <location>
        <begin position="712"/>
        <end position="776"/>
    </location>
</feature>
<feature type="compositionally biased region" description="Polar residues" evidence="5">
    <location>
        <begin position="270"/>
        <end position="280"/>
    </location>
</feature>
<feature type="region of interest" description="Disordered" evidence="5">
    <location>
        <begin position="690"/>
        <end position="713"/>
    </location>
</feature>
<dbReference type="SMART" id="SM00262">
    <property type="entry name" value="GEL"/>
    <property type="match status" value="5"/>
</dbReference>